<dbReference type="InterPro" id="IPR002543">
    <property type="entry name" value="FtsK_dom"/>
</dbReference>
<dbReference type="InterPro" id="IPR050206">
    <property type="entry name" value="FtsK/SpoIIIE/SftA"/>
</dbReference>
<dbReference type="GO" id="GO:0003677">
    <property type="term" value="F:DNA binding"/>
    <property type="evidence" value="ECO:0007669"/>
    <property type="project" value="InterPro"/>
</dbReference>
<comment type="caution">
    <text evidence="5">The sequence shown here is derived from an EMBL/GenBank/DDBJ whole genome shotgun (WGS) entry which is preliminary data.</text>
</comment>
<evidence type="ECO:0000313" key="6">
    <source>
        <dbReference type="Proteomes" id="UP000051074"/>
    </source>
</evidence>
<sequence length="275" mass="31267">MNFKISITPDATFDMRKSPHILVSGVTGSAKSTALMGINLRAMTSKGTVEERGPCVLSFFIDPKNAEFSRLNEFLDNGNKRVVTTSTMAAKLLRITCENMESRYRYMNANFGGDFSTVIRDGKVYRTVLITIDELASLLLDKKTRDEILSYMAKLLLLGRQAGFFLCLGMQRPDATSFPRQLSLECNTRILMRPNSADNDSKRMLYPFVDPKQLPITADYIGNGLIFAEGNDWQVPHPFVLPNYMALDIPNVIRHIESNINPNWFIDETDYWQWI</sequence>
<dbReference type="Gene3D" id="3.40.50.300">
    <property type="entry name" value="P-loop containing nucleotide triphosphate hydrolases"/>
    <property type="match status" value="1"/>
</dbReference>
<dbReference type="AlphaFoldDB" id="K0NWJ4"/>
<dbReference type="PANTHER" id="PTHR22683:SF47">
    <property type="entry name" value="FTSK DOMAIN-CONTAINING PROTEIN YDCQ"/>
    <property type="match status" value="1"/>
</dbReference>
<dbReference type="RefSeq" id="WP_008460737.1">
    <property type="nucleotide sequence ID" value="NZ_AZDU01000026.1"/>
</dbReference>
<dbReference type="GO" id="GO:0005524">
    <property type="term" value="F:ATP binding"/>
    <property type="evidence" value="ECO:0007669"/>
    <property type="project" value="UniProtKB-UniRule"/>
</dbReference>
<dbReference type="SUPFAM" id="SSF52540">
    <property type="entry name" value="P-loop containing nucleoside triphosphate hydrolases"/>
    <property type="match status" value="1"/>
</dbReference>
<dbReference type="Proteomes" id="UP000051074">
    <property type="component" value="Unassembled WGS sequence"/>
</dbReference>
<feature type="binding site" evidence="3">
    <location>
        <begin position="25"/>
        <end position="32"/>
    </location>
    <ligand>
        <name>ATP</name>
        <dbReference type="ChEBI" id="CHEBI:30616"/>
    </ligand>
</feature>
<dbReference type="STRING" id="1293597.FC20_GL000842"/>
<dbReference type="Pfam" id="PF01580">
    <property type="entry name" value="FtsK_SpoIIIE"/>
    <property type="match status" value="1"/>
</dbReference>
<dbReference type="EMBL" id="AZDU01000026">
    <property type="protein sequence ID" value="KRL01545.1"/>
    <property type="molecule type" value="Genomic_DNA"/>
</dbReference>
<organism evidence="5 6">
    <name type="scientific">Lactobacillus equicursoris DSM 19284 = JCM 14600 = CIP 110162</name>
    <dbReference type="NCBI Taxonomy" id="1293597"/>
    <lineage>
        <taxon>Bacteria</taxon>
        <taxon>Bacillati</taxon>
        <taxon>Bacillota</taxon>
        <taxon>Bacilli</taxon>
        <taxon>Lactobacillales</taxon>
        <taxon>Lactobacillaceae</taxon>
        <taxon>Lactobacillus</taxon>
    </lineage>
</organism>
<feature type="domain" description="FtsK" evidence="4">
    <location>
        <begin position="8"/>
        <end position="201"/>
    </location>
</feature>
<name>K0NWJ4_9LACO</name>
<evidence type="ECO:0000256" key="3">
    <source>
        <dbReference type="PROSITE-ProRule" id="PRU00289"/>
    </source>
</evidence>
<dbReference type="PANTHER" id="PTHR22683">
    <property type="entry name" value="SPORULATION PROTEIN RELATED"/>
    <property type="match status" value="1"/>
</dbReference>
<gene>
    <name evidence="5" type="ORF">FC20_GL000842</name>
</gene>
<keyword evidence="6" id="KW-1185">Reference proteome</keyword>
<reference evidence="5 6" key="1">
    <citation type="journal article" date="2015" name="Genome Announc.">
        <title>Expanding the biotechnology potential of lactobacilli through comparative genomics of 213 strains and associated genera.</title>
        <authorList>
            <person name="Sun Z."/>
            <person name="Harris H.M."/>
            <person name="McCann A."/>
            <person name="Guo C."/>
            <person name="Argimon S."/>
            <person name="Zhang W."/>
            <person name="Yang X."/>
            <person name="Jeffery I.B."/>
            <person name="Cooney J.C."/>
            <person name="Kagawa T.F."/>
            <person name="Liu W."/>
            <person name="Song Y."/>
            <person name="Salvetti E."/>
            <person name="Wrobel A."/>
            <person name="Rasinkangas P."/>
            <person name="Parkhill J."/>
            <person name="Rea M.C."/>
            <person name="O'Sullivan O."/>
            <person name="Ritari J."/>
            <person name="Douillard F.P."/>
            <person name="Paul Ross R."/>
            <person name="Yang R."/>
            <person name="Briner A.E."/>
            <person name="Felis G.E."/>
            <person name="de Vos W.M."/>
            <person name="Barrangou R."/>
            <person name="Klaenhammer T.R."/>
            <person name="Caufield P.W."/>
            <person name="Cui Y."/>
            <person name="Zhang H."/>
            <person name="O'Toole P.W."/>
        </authorList>
    </citation>
    <scope>NUCLEOTIDE SEQUENCE [LARGE SCALE GENOMIC DNA]</scope>
    <source>
        <strain evidence="5 6">DSM 19284</strain>
    </source>
</reference>
<protein>
    <recommendedName>
        <fullName evidence="4">FtsK domain-containing protein</fullName>
    </recommendedName>
</protein>
<keyword evidence="1 3" id="KW-0547">Nucleotide-binding</keyword>
<dbReference type="eggNOG" id="COG1674">
    <property type="taxonomic scope" value="Bacteria"/>
</dbReference>
<dbReference type="InterPro" id="IPR027417">
    <property type="entry name" value="P-loop_NTPase"/>
</dbReference>
<keyword evidence="2 3" id="KW-0067">ATP-binding</keyword>
<evidence type="ECO:0000256" key="1">
    <source>
        <dbReference type="ARBA" id="ARBA00022741"/>
    </source>
</evidence>
<dbReference type="PATRIC" id="fig|1293597.4.peg.915"/>
<evidence type="ECO:0000256" key="2">
    <source>
        <dbReference type="ARBA" id="ARBA00022840"/>
    </source>
</evidence>
<evidence type="ECO:0000313" key="5">
    <source>
        <dbReference type="EMBL" id="KRL01545.1"/>
    </source>
</evidence>
<dbReference type="PROSITE" id="PS50901">
    <property type="entry name" value="FTSK"/>
    <property type="match status" value="1"/>
</dbReference>
<accession>K0NWJ4</accession>
<proteinExistence type="predicted"/>
<evidence type="ECO:0000259" key="4">
    <source>
        <dbReference type="PROSITE" id="PS50901"/>
    </source>
</evidence>